<dbReference type="Pfam" id="PF13432">
    <property type="entry name" value="TPR_16"/>
    <property type="match status" value="2"/>
</dbReference>
<evidence type="ECO:0000313" key="3">
    <source>
        <dbReference type="EMBL" id="GGZ71554.1"/>
    </source>
</evidence>
<organism evidence="3 4">
    <name type="scientific">Cognatilysobacter xinjiangensis</name>
    <dbReference type="NCBI Taxonomy" id="546892"/>
    <lineage>
        <taxon>Bacteria</taxon>
        <taxon>Pseudomonadati</taxon>
        <taxon>Pseudomonadota</taxon>
        <taxon>Gammaproteobacteria</taxon>
        <taxon>Lysobacterales</taxon>
        <taxon>Lysobacteraceae</taxon>
        <taxon>Cognatilysobacter</taxon>
    </lineage>
</organism>
<reference evidence="4" key="1">
    <citation type="journal article" date="2019" name="Int. J. Syst. Evol. Microbiol.">
        <title>The Global Catalogue of Microorganisms (GCM) 10K type strain sequencing project: providing services to taxonomists for standard genome sequencing and annotation.</title>
        <authorList>
            <consortium name="The Broad Institute Genomics Platform"/>
            <consortium name="The Broad Institute Genome Sequencing Center for Infectious Disease"/>
            <person name="Wu L."/>
            <person name="Ma J."/>
        </authorList>
    </citation>
    <scope>NUCLEOTIDE SEQUENCE [LARGE SCALE GENOMIC DNA]</scope>
    <source>
        <strain evidence="4">KCTC 22558</strain>
    </source>
</reference>
<dbReference type="PANTHER" id="PTHR45586">
    <property type="entry name" value="TPR REPEAT-CONTAINING PROTEIN PA4667"/>
    <property type="match status" value="1"/>
</dbReference>
<dbReference type="Pfam" id="PF14559">
    <property type="entry name" value="TPR_19"/>
    <property type="match status" value="1"/>
</dbReference>
<dbReference type="InterPro" id="IPR051012">
    <property type="entry name" value="CellSynth/LPSAsmb/PSIAsmb"/>
</dbReference>
<dbReference type="Proteomes" id="UP000643403">
    <property type="component" value="Unassembled WGS sequence"/>
</dbReference>
<dbReference type="PANTHER" id="PTHR45586:SF1">
    <property type="entry name" value="LIPOPOLYSACCHARIDE ASSEMBLY PROTEIN B"/>
    <property type="match status" value="1"/>
</dbReference>
<keyword evidence="4" id="KW-1185">Reference proteome</keyword>
<evidence type="ECO:0000313" key="4">
    <source>
        <dbReference type="Proteomes" id="UP000643403"/>
    </source>
</evidence>
<dbReference type="InterPro" id="IPR011990">
    <property type="entry name" value="TPR-like_helical_dom_sf"/>
</dbReference>
<name>A0ABQ3C898_9GAMM</name>
<dbReference type="InterPro" id="IPR027417">
    <property type="entry name" value="P-loop_NTPase"/>
</dbReference>
<dbReference type="Gene3D" id="3.40.50.300">
    <property type="entry name" value="P-loop containing nucleotide triphosphate hydrolases"/>
    <property type="match status" value="1"/>
</dbReference>
<keyword evidence="1" id="KW-0677">Repeat</keyword>
<keyword evidence="2" id="KW-0802">TPR repeat</keyword>
<dbReference type="EMBL" id="BMXY01000005">
    <property type="protein sequence ID" value="GGZ71554.1"/>
    <property type="molecule type" value="Genomic_DNA"/>
</dbReference>
<sequence length="689" mass="74303">MYDTVLDALRRGAADEALPAAQTLVDSQPDDIRALRLLAAAQRLAGDTDAALATLDGALERAPEDADLHLERAGLLLQARDLDRAEGALARSIGLDPNQFPAYIIQAQLALARGELDEAERLVRTAARIAPEHPHVGAVEGMLALRRGRPDHALELLSKASTFAPDEPLLRNALGFAYLAKGHLAFAEQAFRGVLQTTPGNLSLRALVADIVRQQGRPDQAADELIPHLDDPAAGPALHRLAGEFELLAGRVDSAVPRLKHALAMMPGDRRAISALLAAWQQRDDRDDARSTLDAALATHPQVNDLWLARLGVETFAGDEARAVIDRWLVAMPDHVPALVARLTALDAAGEGEAAEAVAQRIVELQPGHTMAEMRLVNGLMEREPQAAVTRLRSILERVQDPGIAIALRQLLGFALDRADRTEEAVSTWLSLHAEVASQRLPPPPASGFKGPWPELAPRPEGAPITVLLWGAPGSLVERLARTLEVGGGPLLQDRIGPETPADPFQRPDTPQALVDGSLDGAYMVGQWRAALAGRGAHPQVVFDWLPFWDNAYALALRPHLPEAGLLIALRDPRDMLLDWIAFGSPMPLRLEDTVEAARWLATQLEQVADIEAGEVIPFRSIRMDDIAQDPRAIAQALADALALQVPIAPPQAYGPVRLPAGHWRRFDGVLGEAFAVLGPVAERLGYTA</sequence>
<proteinExistence type="predicted"/>
<evidence type="ECO:0000256" key="1">
    <source>
        <dbReference type="ARBA" id="ARBA00022737"/>
    </source>
</evidence>
<dbReference type="RefSeq" id="WP_189450950.1">
    <property type="nucleotide sequence ID" value="NZ_BMXY01000005.1"/>
</dbReference>
<dbReference type="SUPFAM" id="SSF52540">
    <property type="entry name" value="P-loop containing nucleoside triphosphate hydrolases"/>
    <property type="match status" value="1"/>
</dbReference>
<evidence type="ECO:0000256" key="2">
    <source>
        <dbReference type="ARBA" id="ARBA00022803"/>
    </source>
</evidence>
<dbReference type="Gene3D" id="1.25.40.10">
    <property type="entry name" value="Tetratricopeptide repeat domain"/>
    <property type="match status" value="2"/>
</dbReference>
<accession>A0ABQ3C898</accession>
<dbReference type="SMART" id="SM00028">
    <property type="entry name" value="TPR"/>
    <property type="match status" value="6"/>
</dbReference>
<dbReference type="InterPro" id="IPR019734">
    <property type="entry name" value="TPR_rpt"/>
</dbReference>
<protein>
    <submittedName>
        <fullName evidence="3">Uncharacterized protein</fullName>
    </submittedName>
</protein>
<comment type="caution">
    <text evidence="3">The sequence shown here is derived from an EMBL/GenBank/DDBJ whole genome shotgun (WGS) entry which is preliminary data.</text>
</comment>
<dbReference type="SUPFAM" id="SSF48452">
    <property type="entry name" value="TPR-like"/>
    <property type="match status" value="2"/>
</dbReference>
<gene>
    <name evidence="3" type="ORF">GCM10008101_27240</name>
</gene>